<evidence type="ECO:0000313" key="2">
    <source>
        <dbReference type="Proteomes" id="UP000295192"/>
    </source>
</evidence>
<gene>
    <name evidence="1" type="ORF">AWZ03_009649</name>
</gene>
<proteinExistence type="predicted"/>
<dbReference type="EMBL" id="LSRL02000124">
    <property type="protein sequence ID" value="TDG43952.1"/>
    <property type="molecule type" value="Genomic_DNA"/>
</dbReference>
<name>A0A484B6N7_DRONA</name>
<dbReference type="OMA" id="GMESEYV"/>
<organism evidence="1 2">
    <name type="scientific">Drosophila navojoa</name>
    <name type="common">Fruit fly</name>
    <dbReference type="NCBI Taxonomy" id="7232"/>
    <lineage>
        <taxon>Eukaryota</taxon>
        <taxon>Metazoa</taxon>
        <taxon>Ecdysozoa</taxon>
        <taxon>Arthropoda</taxon>
        <taxon>Hexapoda</taxon>
        <taxon>Insecta</taxon>
        <taxon>Pterygota</taxon>
        <taxon>Neoptera</taxon>
        <taxon>Endopterygota</taxon>
        <taxon>Diptera</taxon>
        <taxon>Brachycera</taxon>
        <taxon>Muscomorpha</taxon>
        <taxon>Ephydroidea</taxon>
        <taxon>Drosophilidae</taxon>
        <taxon>Drosophila</taxon>
    </lineage>
</organism>
<evidence type="ECO:0000313" key="1">
    <source>
        <dbReference type="EMBL" id="TDG43952.1"/>
    </source>
</evidence>
<dbReference type="OrthoDB" id="188713at2759"/>
<protein>
    <recommendedName>
        <fullName evidence="3">Nucleoporin Nup133/Nup155-like N-terminal domain-containing protein</fullName>
    </recommendedName>
</protein>
<comment type="caution">
    <text evidence="1">The sequence shown here is derived from an EMBL/GenBank/DDBJ whole genome shotgun (WGS) entry which is preliminary data.</text>
</comment>
<keyword evidence="2" id="KW-1185">Reference proteome</keyword>
<dbReference type="AlphaFoldDB" id="A0A484B6N7"/>
<dbReference type="Proteomes" id="UP000295192">
    <property type="component" value="Unassembled WGS sequence"/>
</dbReference>
<reference evidence="1 2" key="1">
    <citation type="journal article" date="2019" name="J. Hered.">
        <title>An Improved Genome Assembly for Drosophila navojoa, the Basal Species in the mojavensis Cluster.</title>
        <authorList>
            <person name="Vanderlinde T."/>
            <person name="Dupim E.G."/>
            <person name="Nazario-Yepiz N.O."/>
            <person name="Carvalho A.B."/>
        </authorList>
    </citation>
    <scope>NUCLEOTIDE SEQUENCE [LARGE SCALE GENOMIC DNA]</scope>
    <source>
        <strain evidence="1">Navoj_Jal97</strain>
        <tissue evidence="1">Whole organism</tissue>
    </source>
</reference>
<sequence>MNLLQPDEKFANAHNDRFSTVKSNALFLSPLRLHFQDCLAVQRNQLSALEIYCAANDSIDGTIVRQATIPTGQVKQLIDPTADSNAYVLALLVANSVEFWQWTSGGNYMLQQRLSLMQAEQMALATHENRSFLAVLTAAPAVAIYIYRRVAFKFIKDSNALDYQLAQIFDLEESGPPRQLLLMHLQKSKDLLLCLSNASPTQTLRIYQHQGVAGFQQLLGESTLPAANSLQRLELADKQILALSNSEGIYLVGPQFIRL</sequence>
<evidence type="ECO:0008006" key="3">
    <source>
        <dbReference type="Google" id="ProtNLM"/>
    </source>
</evidence>
<accession>A0A484B6N7</accession>